<dbReference type="InterPro" id="IPR011989">
    <property type="entry name" value="ARM-like"/>
</dbReference>
<dbReference type="EMBL" id="JBHRZG010000003">
    <property type="protein sequence ID" value="MFC3831883.1"/>
    <property type="molecule type" value="Genomic_DNA"/>
</dbReference>
<dbReference type="InterPro" id="IPR016024">
    <property type="entry name" value="ARM-type_fold"/>
</dbReference>
<accession>A0ABV7Z6F0</accession>
<name>A0ABV7Z6F0_9DEIO</name>
<organism evidence="1 2">
    <name type="scientific">Deinococcus rufus</name>
    <dbReference type="NCBI Taxonomy" id="2136097"/>
    <lineage>
        <taxon>Bacteria</taxon>
        <taxon>Thermotogati</taxon>
        <taxon>Deinococcota</taxon>
        <taxon>Deinococci</taxon>
        <taxon>Deinococcales</taxon>
        <taxon>Deinococcaceae</taxon>
        <taxon>Deinococcus</taxon>
    </lineage>
</organism>
<dbReference type="Proteomes" id="UP001595803">
    <property type="component" value="Unassembled WGS sequence"/>
</dbReference>
<comment type="caution">
    <text evidence="1">The sequence shown here is derived from an EMBL/GenBank/DDBJ whole genome shotgun (WGS) entry which is preliminary data.</text>
</comment>
<evidence type="ECO:0000313" key="2">
    <source>
        <dbReference type="Proteomes" id="UP001595803"/>
    </source>
</evidence>
<protein>
    <recommendedName>
        <fullName evidence="3">Leucine rich repeat variant</fullName>
    </recommendedName>
</protein>
<reference evidence="2" key="1">
    <citation type="journal article" date="2019" name="Int. J. Syst. Evol. Microbiol.">
        <title>The Global Catalogue of Microorganisms (GCM) 10K type strain sequencing project: providing services to taxonomists for standard genome sequencing and annotation.</title>
        <authorList>
            <consortium name="The Broad Institute Genomics Platform"/>
            <consortium name="The Broad Institute Genome Sequencing Center for Infectious Disease"/>
            <person name="Wu L."/>
            <person name="Ma J."/>
        </authorList>
    </citation>
    <scope>NUCLEOTIDE SEQUENCE [LARGE SCALE GENOMIC DNA]</scope>
    <source>
        <strain evidence="2">CCTCC AB 2017081</strain>
    </source>
</reference>
<sequence length="197" mass="21444">MPPEQPHPLNARLPATELANLSLSRDIAVRRAVAAHPNTSPDILGTLAGDFPAEVLGNPALPLLRLAQPGLLLRWPVPALLALLRLQDAPLWLLNLMQRHPGIEVQVALASHTRLGTDAVEALSRHPAWLIRARIAARPQVPRHVLQRLAGDPDDSVRLAVACRADLDAGERAALRHDPSRYVQQTLRHVTGPTVDT</sequence>
<keyword evidence="2" id="KW-1185">Reference proteome</keyword>
<dbReference type="Pfam" id="PF01816">
    <property type="entry name" value="LRV"/>
    <property type="match status" value="1"/>
</dbReference>
<evidence type="ECO:0008006" key="3">
    <source>
        <dbReference type="Google" id="ProtNLM"/>
    </source>
</evidence>
<gene>
    <name evidence="1" type="ORF">ACFOSB_03270</name>
</gene>
<dbReference type="SUPFAM" id="SSF48371">
    <property type="entry name" value="ARM repeat"/>
    <property type="match status" value="1"/>
</dbReference>
<dbReference type="InterPro" id="IPR004830">
    <property type="entry name" value="LRR_variant"/>
</dbReference>
<dbReference type="Gene3D" id="1.25.10.10">
    <property type="entry name" value="Leucine-rich Repeat Variant"/>
    <property type="match status" value="1"/>
</dbReference>
<dbReference type="RefSeq" id="WP_322472784.1">
    <property type="nucleotide sequence ID" value="NZ_JBHRZG010000003.1"/>
</dbReference>
<evidence type="ECO:0000313" key="1">
    <source>
        <dbReference type="EMBL" id="MFC3831883.1"/>
    </source>
</evidence>
<proteinExistence type="predicted"/>